<feature type="region of interest" description="Disordered" evidence="1">
    <location>
        <begin position="28"/>
        <end position="112"/>
    </location>
</feature>
<dbReference type="Proteomes" id="UP000815677">
    <property type="component" value="Unassembled WGS sequence"/>
</dbReference>
<evidence type="ECO:0000313" key="2">
    <source>
        <dbReference type="EMBL" id="GAT50070.1"/>
    </source>
</evidence>
<sequence>MGKKKERCPYCSTLCGSVNRHIAQSARCASKRDAKLEQDKDAPETLAYDGGDDPMLGIPDRTPTPPPPPEPVRSAKRKVTVEEVPDDDDPSNFQRHRQRYEHPQTKQPMAGWCSETPGQTLFEAMRKKQEAAAQWRAVLGTKKQKLSFHNNRAFVQKIDELPTGPEWKCKMVSVTGNRKGEDGEMMKEELELWMRDPVACIRQLMGNPAMKDDLVMLLDEMWTASWWWKLQQRLPAGATISGVVLSSDKTKLSNFAGDKSAWPVYLTIGNIPKEIRRQPSANATVLIGYIPVSKLECFMEDARGLEGYRLFHHCMSLLLDPLVEAGTYGVDMWTGREHKEMQRVFMAVMAGAVSDDVLTVIRALIDFIFYAQLQLHTTGTLNAMQAALDTFHEHKDIIIKYEIGTHFNIPKLHSLQHYIDSIWRLGTADGYNTESPERLHIDFAKNAYRASNKRDYTEQMTLWLQHQEAIVLCSAYIDWLEVPRNPTYTIAKFPAIKQKDIKYIATTYATDPALFISALSTFLKTHFRSPNLPRRYDRFDIFNQIHLHLPRNRYLSSQPRTHRIRAVPATPARQRRAEVPASFNTALVIENPAEYAPSSGLKGLRPAQIRMIFELPKHLGTLPHPLAYIEWFTPLNGPEPVSGMFTTHHSTRSNRPNAAVVSVDQIVRICHLTGKTTRKIDSSWTATNVLDKAESFYFNPYIHVDTFTRQRVSPMS</sequence>
<evidence type="ECO:0000313" key="3">
    <source>
        <dbReference type="Proteomes" id="UP000815677"/>
    </source>
</evidence>
<feature type="compositionally biased region" description="Basic and acidic residues" evidence="1">
    <location>
        <begin position="30"/>
        <end position="43"/>
    </location>
</feature>
<protein>
    <submittedName>
        <fullName evidence="2">Uncharacterized protein</fullName>
    </submittedName>
</protein>
<dbReference type="Pfam" id="PF18759">
    <property type="entry name" value="Plavaka"/>
    <property type="match status" value="1"/>
</dbReference>
<evidence type="ECO:0000256" key="1">
    <source>
        <dbReference type="SAM" id="MobiDB-lite"/>
    </source>
</evidence>
<gene>
    <name evidence="2" type="ORF">MCHLO_07350</name>
</gene>
<feature type="compositionally biased region" description="Pro residues" evidence="1">
    <location>
        <begin position="62"/>
        <end position="71"/>
    </location>
</feature>
<dbReference type="InterPro" id="IPR041078">
    <property type="entry name" value="Plavaka"/>
</dbReference>
<dbReference type="EMBL" id="DF846190">
    <property type="protein sequence ID" value="GAT50070.1"/>
    <property type="molecule type" value="Genomic_DNA"/>
</dbReference>
<proteinExistence type="predicted"/>
<accession>A0ABQ0LGB0</accession>
<name>A0ABQ0LGB0_MYCCL</name>
<organism evidence="2 3">
    <name type="scientific">Mycena chlorophos</name>
    <name type="common">Agaric fungus</name>
    <name type="synonym">Agaricus chlorophos</name>
    <dbReference type="NCBI Taxonomy" id="658473"/>
    <lineage>
        <taxon>Eukaryota</taxon>
        <taxon>Fungi</taxon>
        <taxon>Dikarya</taxon>
        <taxon>Basidiomycota</taxon>
        <taxon>Agaricomycotina</taxon>
        <taxon>Agaricomycetes</taxon>
        <taxon>Agaricomycetidae</taxon>
        <taxon>Agaricales</taxon>
        <taxon>Marasmiineae</taxon>
        <taxon>Mycenaceae</taxon>
        <taxon>Mycena</taxon>
    </lineage>
</organism>
<reference evidence="2" key="1">
    <citation type="submission" date="2014-09" db="EMBL/GenBank/DDBJ databases">
        <title>Genome sequence of the luminous mushroom Mycena chlorophos for searching fungal bioluminescence genes.</title>
        <authorList>
            <person name="Tanaka Y."/>
            <person name="Kasuga D."/>
            <person name="Oba Y."/>
            <person name="Hase S."/>
            <person name="Sato K."/>
            <person name="Oba Y."/>
            <person name="Sakakibara Y."/>
        </authorList>
    </citation>
    <scope>NUCLEOTIDE SEQUENCE</scope>
</reference>
<keyword evidence="3" id="KW-1185">Reference proteome</keyword>